<name>A0AAN9PTG1_CLITE</name>
<dbReference type="SUPFAM" id="SSF103025">
    <property type="entry name" value="Folate-binding domain"/>
    <property type="match status" value="1"/>
</dbReference>
<proteinExistence type="predicted"/>
<dbReference type="EMBL" id="JAYKXN010000002">
    <property type="protein sequence ID" value="KAK7311540.1"/>
    <property type="molecule type" value="Genomic_DNA"/>
</dbReference>
<dbReference type="AlphaFoldDB" id="A0AAN9PTG1"/>
<evidence type="ECO:0000256" key="1">
    <source>
        <dbReference type="SAM" id="MobiDB-lite"/>
    </source>
</evidence>
<feature type="region of interest" description="Disordered" evidence="1">
    <location>
        <begin position="67"/>
        <end position="94"/>
    </location>
</feature>
<comment type="caution">
    <text evidence="2">The sequence shown here is derived from an EMBL/GenBank/DDBJ whole genome shotgun (WGS) entry which is preliminary data.</text>
</comment>
<gene>
    <name evidence="2" type="ORF">RJT34_09752</name>
</gene>
<feature type="compositionally biased region" description="Polar residues" evidence="1">
    <location>
        <begin position="68"/>
        <end position="80"/>
    </location>
</feature>
<dbReference type="Proteomes" id="UP001359559">
    <property type="component" value="Unassembled WGS sequence"/>
</dbReference>
<evidence type="ECO:0000313" key="3">
    <source>
        <dbReference type="Proteomes" id="UP001359559"/>
    </source>
</evidence>
<organism evidence="2 3">
    <name type="scientific">Clitoria ternatea</name>
    <name type="common">Butterfly pea</name>
    <dbReference type="NCBI Taxonomy" id="43366"/>
    <lineage>
        <taxon>Eukaryota</taxon>
        <taxon>Viridiplantae</taxon>
        <taxon>Streptophyta</taxon>
        <taxon>Embryophyta</taxon>
        <taxon>Tracheophyta</taxon>
        <taxon>Spermatophyta</taxon>
        <taxon>Magnoliopsida</taxon>
        <taxon>eudicotyledons</taxon>
        <taxon>Gunneridae</taxon>
        <taxon>Pentapetalae</taxon>
        <taxon>rosids</taxon>
        <taxon>fabids</taxon>
        <taxon>Fabales</taxon>
        <taxon>Fabaceae</taxon>
        <taxon>Papilionoideae</taxon>
        <taxon>50 kb inversion clade</taxon>
        <taxon>NPAAA clade</taxon>
        <taxon>indigoferoid/millettioid clade</taxon>
        <taxon>Phaseoleae</taxon>
        <taxon>Clitoria</taxon>
    </lineage>
</organism>
<accession>A0AAN9PTG1</accession>
<protein>
    <submittedName>
        <fullName evidence="2">Uncharacterized protein</fullName>
    </submittedName>
</protein>
<sequence>MGLVASLFKSRSITRFHDPDTVKFLQGLLTNDPQKLQSDMESNDDFHLLPPSLVHYRKLKRLKKETKFAQNSRHSASLANFSEPLEDLNGESGP</sequence>
<reference evidence="2 3" key="1">
    <citation type="submission" date="2024-01" db="EMBL/GenBank/DDBJ databases">
        <title>The genomes of 5 underutilized Papilionoideae crops provide insights into root nodulation and disease resistance.</title>
        <authorList>
            <person name="Yuan L."/>
        </authorList>
    </citation>
    <scope>NUCLEOTIDE SEQUENCE [LARGE SCALE GENOMIC DNA]</scope>
    <source>
        <strain evidence="2">LY-2023</strain>
        <tissue evidence="2">Leaf</tissue>
    </source>
</reference>
<evidence type="ECO:0000313" key="2">
    <source>
        <dbReference type="EMBL" id="KAK7311540.1"/>
    </source>
</evidence>
<feature type="compositionally biased region" description="Acidic residues" evidence="1">
    <location>
        <begin position="84"/>
        <end position="94"/>
    </location>
</feature>
<keyword evidence="3" id="KW-1185">Reference proteome</keyword>